<accession>A0A098EJ01</accession>
<protein>
    <submittedName>
        <fullName evidence="4">Putative N-acetyltransferase YsnE</fullName>
    </submittedName>
</protein>
<evidence type="ECO:0000256" key="2">
    <source>
        <dbReference type="ARBA" id="ARBA00023315"/>
    </source>
</evidence>
<keyword evidence="5" id="KW-1185">Reference proteome</keyword>
<dbReference type="Gene3D" id="3.40.630.30">
    <property type="match status" value="1"/>
</dbReference>
<dbReference type="Proteomes" id="UP000043699">
    <property type="component" value="Unassembled WGS sequence"/>
</dbReference>
<dbReference type="CDD" id="cd04301">
    <property type="entry name" value="NAT_SF"/>
    <property type="match status" value="1"/>
</dbReference>
<dbReference type="SUPFAM" id="SSF55729">
    <property type="entry name" value="Acyl-CoA N-acyltransferases (Nat)"/>
    <property type="match status" value="1"/>
</dbReference>
<dbReference type="STRING" id="1499687.BN1080_00183"/>
<dbReference type="InterPro" id="IPR050832">
    <property type="entry name" value="Bact_Acetyltransf"/>
</dbReference>
<reference evidence="4 5" key="1">
    <citation type="submission" date="2014-09" db="EMBL/GenBank/DDBJ databases">
        <authorList>
            <person name="Urmite Genomes Urmite Genomes"/>
        </authorList>
    </citation>
    <scope>NUCLEOTIDE SEQUENCE [LARGE SCALE GENOMIC DNA]</scope>
    <source>
        <strain evidence="4 5">ES2</strain>
    </source>
</reference>
<feature type="domain" description="N-acetyltransferase" evidence="3">
    <location>
        <begin position="3"/>
        <end position="151"/>
    </location>
</feature>
<dbReference type="Pfam" id="PF00583">
    <property type="entry name" value="Acetyltransf_1"/>
    <property type="match status" value="1"/>
</dbReference>
<dbReference type="PANTHER" id="PTHR43877">
    <property type="entry name" value="AMINOALKYLPHOSPHONATE N-ACETYLTRANSFERASE-RELATED-RELATED"/>
    <property type="match status" value="1"/>
</dbReference>
<name>A0A098EJ01_9BACL</name>
<dbReference type="PANTHER" id="PTHR43877:SF5">
    <property type="entry name" value="BLL8307 PROTEIN"/>
    <property type="match status" value="1"/>
</dbReference>
<dbReference type="AlphaFoldDB" id="A0A098EJ01"/>
<evidence type="ECO:0000256" key="1">
    <source>
        <dbReference type="ARBA" id="ARBA00022679"/>
    </source>
</evidence>
<keyword evidence="1 4" id="KW-0808">Transferase</keyword>
<dbReference type="EMBL" id="CCXS01000001">
    <property type="protein sequence ID" value="CEG21276.1"/>
    <property type="molecule type" value="Genomic_DNA"/>
</dbReference>
<organism evidence="4 5">
    <name type="scientific">Planococcus massiliensis</name>
    <dbReference type="NCBI Taxonomy" id="1499687"/>
    <lineage>
        <taxon>Bacteria</taxon>
        <taxon>Bacillati</taxon>
        <taxon>Bacillota</taxon>
        <taxon>Bacilli</taxon>
        <taxon>Bacillales</taxon>
        <taxon>Caryophanaceae</taxon>
        <taxon>Planococcus</taxon>
    </lineage>
</organism>
<keyword evidence="2" id="KW-0012">Acyltransferase</keyword>
<gene>
    <name evidence="4" type="primary">ysnE</name>
    <name evidence="4" type="ORF">BN1080_00183</name>
</gene>
<evidence type="ECO:0000313" key="4">
    <source>
        <dbReference type="EMBL" id="CEG21276.1"/>
    </source>
</evidence>
<dbReference type="RefSeq" id="WP_052649672.1">
    <property type="nucleotide sequence ID" value="NZ_CCXS01000001.1"/>
</dbReference>
<dbReference type="GO" id="GO:0016747">
    <property type="term" value="F:acyltransferase activity, transferring groups other than amino-acyl groups"/>
    <property type="evidence" value="ECO:0007669"/>
    <property type="project" value="InterPro"/>
</dbReference>
<dbReference type="OrthoDB" id="9803233at2"/>
<dbReference type="InterPro" id="IPR000182">
    <property type="entry name" value="GNAT_dom"/>
</dbReference>
<evidence type="ECO:0000313" key="5">
    <source>
        <dbReference type="Proteomes" id="UP000043699"/>
    </source>
</evidence>
<dbReference type="PROSITE" id="PS51186">
    <property type="entry name" value="GNAT"/>
    <property type="match status" value="1"/>
</dbReference>
<proteinExistence type="predicted"/>
<sequence length="151" mass="17104">MEIKVDNLTNSSVIQLLGEHLKSMSQQSPPESKYALDLEGLKKPDITFWSAWENHELLGFGALHEIDSQHGELKSLKTSPAHLKKGVAAKMVDHIITEAKTRGYKRISLETGPMEIFGPAINLYKKFGFEYCEPFANYKKSDFNVFMTLKL</sequence>
<dbReference type="InterPro" id="IPR016181">
    <property type="entry name" value="Acyl_CoA_acyltransferase"/>
</dbReference>
<evidence type="ECO:0000259" key="3">
    <source>
        <dbReference type="PROSITE" id="PS51186"/>
    </source>
</evidence>